<proteinExistence type="predicted"/>
<keyword evidence="1" id="KW-0547">Nucleotide-binding</keyword>
<dbReference type="InterPro" id="IPR001650">
    <property type="entry name" value="Helicase_C-like"/>
</dbReference>
<dbReference type="InterPro" id="IPR027417">
    <property type="entry name" value="P-loop_NTPase"/>
</dbReference>
<dbReference type="CDD" id="cd18791">
    <property type="entry name" value="SF2_C_RHA"/>
    <property type="match status" value="1"/>
</dbReference>
<dbReference type="SMART" id="SM00487">
    <property type="entry name" value="DEXDc"/>
    <property type="match status" value="1"/>
</dbReference>
<dbReference type="SMART" id="SM00490">
    <property type="entry name" value="HELICc"/>
    <property type="match status" value="1"/>
</dbReference>
<dbReference type="GO" id="GO:0003723">
    <property type="term" value="F:RNA binding"/>
    <property type="evidence" value="ECO:0007669"/>
    <property type="project" value="TreeGrafter"/>
</dbReference>
<reference evidence="7 8" key="1">
    <citation type="journal article" date="2015" name="Mol. Biochem. Parasitol.">
        <title>Identification of polymorphic genes for use in assemblage B genotyping assays through comparative genomics of multiple assemblage B Giardia duodenalis isolates.</title>
        <authorList>
            <person name="Wielinga C."/>
            <person name="Thompson R.C."/>
            <person name="Monis P."/>
            <person name="Ryan U."/>
        </authorList>
    </citation>
    <scope>NUCLEOTIDE SEQUENCE [LARGE SCALE GENOMIC DNA]</scope>
    <source>
        <strain evidence="7 8">BAH15c1</strain>
    </source>
</reference>
<dbReference type="GO" id="GO:0016787">
    <property type="term" value="F:hydrolase activity"/>
    <property type="evidence" value="ECO:0007669"/>
    <property type="project" value="UniProtKB-KW"/>
</dbReference>
<feature type="domain" description="Helicase C-terminal" evidence="6">
    <location>
        <begin position="303"/>
        <end position="494"/>
    </location>
</feature>
<sequence length="784" mass="86934">MSHERPVQFYLTDLMRPYVRFLRDQELFGEQQAFVPVQNLDLQVIRDPGSILLKRSIHARSIVEQHSSILGERVQRYYNENLQLLTDLSKSAKQSAIFMQDVADNSSSLPLSRGEGCFTTLKDALASNQVILVKGATGSGKSTRIPATLLGAAPSGKIIVSEPRRVAAISLAGYQQRTLPDNLHNRVAYAVRFQSTITPETKLIYQTDGVTLQYLLEDPCLLNVSYLILDEIHERSSNQILLLAIVLRVIKYNPKVRVILMSATVDETQLLQYVRRYTATTSISLDSPAYSVDVSFLPCREDYISQVVDEVTSLHVTNDCLDDGILVFLSGADDIAVCLALLWEQLSTLGNGKHAENSWVIIPFHSKIPTQQALYPFTSFTNKRKIILATNVAETSVTIPGIKYVIDSGLQKRMIFLPEHSANVLVVVPITQSSHMQRKGRVGRTQHGTCIFLYPKHVVEHDMLTTPHSSLHFETIDHIYLMLQSFSRQFRKLFPSFSLCLEFTDLIDQVDSTRLSITKQALYYNYLITPASTPSLTYQPVLCISTVGLAVTSLPVSPKTALFLIVAHHYGVQREACLIAAGLEVGLDEILGSSNAPSLLQGSDHLSLLYALIGASPKTGAFPQSHYQAKQIARQLEDILDKIVNMHGHALSDFLCSDMKLPDLATNALLATETGDIIKLCLALTSHMTVAQRTSAGFCVLFSGSLVNPSRRSACAGTMSRFLLYDHSIATANKVTAICCTEVSESMLRFNRRLTISTPLELVSQTSKATPQTTKLGFRRNIKR</sequence>
<dbReference type="Gene3D" id="3.40.50.300">
    <property type="entry name" value="P-loop containing nucleotide triphosphate hydrolases"/>
    <property type="match status" value="2"/>
</dbReference>
<dbReference type="Pfam" id="PF00270">
    <property type="entry name" value="DEAD"/>
    <property type="match status" value="1"/>
</dbReference>
<dbReference type="OrthoDB" id="10253254at2759"/>
<dbReference type="EMBL" id="JXTI01000046">
    <property type="protein sequence ID" value="KWX14035.1"/>
    <property type="molecule type" value="Genomic_DNA"/>
</dbReference>
<evidence type="ECO:0000259" key="6">
    <source>
        <dbReference type="PROSITE" id="PS51194"/>
    </source>
</evidence>
<dbReference type="VEuPathDB" id="GiardiaDB:QR46_1959"/>
<dbReference type="PANTHER" id="PTHR18934">
    <property type="entry name" value="ATP-DEPENDENT RNA HELICASE"/>
    <property type="match status" value="1"/>
</dbReference>
<keyword evidence="3 7" id="KW-0347">Helicase</keyword>
<keyword evidence="2" id="KW-0378">Hydrolase</keyword>
<dbReference type="PROSITE" id="PS51194">
    <property type="entry name" value="HELICASE_CTER"/>
    <property type="match status" value="1"/>
</dbReference>
<dbReference type="InterPro" id="IPR011545">
    <property type="entry name" value="DEAD/DEAH_box_helicase_dom"/>
</dbReference>
<evidence type="ECO:0000259" key="5">
    <source>
        <dbReference type="PROSITE" id="PS51192"/>
    </source>
</evidence>
<dbReference type="Pfam" id="PF00271">
    <property type="entry name" value="Helicase_C"/>
    <property type="match status" value="1"/>
</dbReference>
<dbReference type="GO" id="GO:0004386">
    <property type="term" value="F:helicase activity"/>
    <property type="evidence" value="ECO:0007669"/>
    <property type="project" value="UniProtKB-KW"/>
</dbReference>
<evidence type="ECO:0000256" key="4">
    <source>
        <dbReference type="ARBA" id="ARBA00022840"/>
    </source>
</evidence>
<dbReference type="PANTHER" id="PTHR18934:SF91">
    <property type="entry name" value="PRE-MRNA-SPLICING FACTOR ATP-DEPENDENT RNA HELICASE PRP16"/>
    <property type="match status" value="1"/>
</dbReference>
<dbReference type="InterPro" id="IPR002464">
    <property type="entry name" value="DNA/RNA_helicase_DEAH_CS"/>
</dbReference>
<protein>
    <submittedName>
        <fullName evidence="7">DEAD-like helicase superfamily protein</fullName>
    </submittedName>
</protein>
<name>A0A132NVE1_GIAIN</name>
<evidence type="ECO:0000256" key="3">
    <source>
        <dbReference type="ARBA" id="ARBA00022806"/>
    </source>
</evidence>
<dbReference type="SUPFAM" id="SSF52540">
    <property type="entry name" value="P-loop containing nucleoside triphosphate hydrolases"/>
    <property type="match status" value="1"/>
</dbReference>
<organism evidence="7 8">
    <name type="scientific">Giardia duodenalis assemblage B</name>
    <dbReference type="NCBI Taxonomy" id="1394984"/>
    <lineage>
        <taxon>Eukaryota</taxon>
        <taxon>Metamonada</taxon>
        <taxon>Diplomonadida</taxon>
        <taxon>Hexamitidae</taxon>
        <taxon>Giardiinae</taxon>
        <taxon>Giardia</taxon>
    </lineage>
</organism>
<gene>
    <name evidence="7" type="ORF">QR46_1959</name>
</gene>
<dbReference type="AlphaFoldDB" id="A0A132NVE1"/>
<accession>A0A132NVE1</accession>
<comment type="caution">
    <text evidence="7">The sequence shown here is derived from an EMBL/GenBank/DDBJ whole genome shotgun (WGS) entry which is preliminary data.</text>
</comment>
<keyword evidence="4" id="KW-0067">ATP-binding</keyword>
<dbReference type="GO" id="GO:0005524">
    <property type="term" value="F:ATP binding"/>
    <property type="evidence" value="ECO:0007669"/>
    <property type="project" value="UniProtKB-KW"/>
</dbReference>
<evidence type="ECO:0000256" key="2">
    <source>
        <dbReference type="ARBA" id="ARBA00022801"/>
    </source>
</evidence>
<dbReference type="Proteomes" id="UP000070089">
    <property type="component" value="Unassembled WGS sequence"/>
</dbReference>
<dbReference type="PROSITE" id="PS00690">
    <property type="entry name" value="DEAH_ATP_HELICASE"/>
    <property type="match status" value="1"/>
</dbReference>
<evidence type="ECO:0000256" key="1">
    <source>
        <dbReference type="ARBA" id="ARBA00022741"/>
    </source>
</evidence>
<dbReference type="InterPro" id="IPR014001">
    <property type="entry name" value="Helicase_ATP-bd"/>
</dbReference>
<evidence type="ECO:0000313" key="7">
    <source>
        <dbReference type="EMBL" id="KWX14035.1"/>
    </source>
</evidence>
<dbReference type="PROSITE" id="PS51192">
    <property type="entry name" value="HELICASE_ATP_BIND_1"/>
    <property type="match status" value="1"/>
</dbReference>
<feature type="domain" description="Helicase ATP-binding" evidence="5">
    <location>
        <begin position="122"/>
        <end position="283"/>
    </location>
</feature>
<dbReference type="CDD" id="cd17917">
    <property type="entry name" value="DEXHc_RHA-like"/>
    <property type="match status" value="1"/>
</dbReference>
<evidence type="ECO:0000313" key="8">
    <source>
        <dbReference type="Proteomes" id="UP000070089"/>
    </source>
</evidence>